<protein>
    <submittedName>
        <fullName evidence="1">Uncharacterized protein</fullName>
    </submittedName>
</protein>
<evidence type="ECO:0000313" key="1">
    <source>
        <dbReference type="EMBL" id="KAI3351368.1"/>
    </source>
</evidence>
<proteinExistence type="predicted"/>
<dbReference type="EMBL" id="CM041554">
    <property type="protein sequence ID" value="KAI3351368.1"/>
    <property type="molecule type" value="Genomic_DNA"/>
</dbReference>
<dbReference type="Proteomes" id="UP000831701">
    <property type="component" value="Chromosome 24"/>
</dbReference>
<evidence type="ECO:0000313" key="2">
    <source>
        <dbReference type="Proteomes" id="UP000831701"/>
    </source>
</evidence>
<gene>
    <name evidence="1" type="ORF">L3Q82_005911</name>
</gene>
<sequence>MSLLQSIVHTCLKKTIVIPMKPRTLCPNDYHQVALISTIKKCFERLIRAFITSFLTDSLALLQFASRPNRLRRLNMDARILCRCTIENLLTGCITTWYGNCTALN</sequence>
<name>A0ACB8VA08_9TELE</name>
<organism evidence="1 2">
    <name type="scientific">Scortum barcoo</name>
    <name type="common">barcoo grunter</name>
    <dbReference type="NCBI Taxonomy" id="214431"/>
    <lineage>
        <taxon>Eukaryota</taxon>
        <taxon>Metazoa</taxon>
        <taxon>Chordata</taxon>
        <taxon>Craniata</taxon>
        <taxon>Vertebrata</taxon>
        <taxon>Euteleostomi</taxon>
        <taxon>Actinopterygii</taxon>
        <taxon>Neopterygii</taxon>
        <taxon>Teleostei</taxon>
        <taxon>Neoteleostei</taxon>
        <taxon>Acanthomorphata</taxon>
        <taxon>Eupercaria</taxon>
        <taxon>Centrarchiformes</taxon>
        <taxon>Terapontoidei</taxon>
        <taxon>Terapontidae</taxon>
        <taxon>Scortum</taxon>
    </lineage>
</organism>
<reference evidence="1" key="1">
    <citation type="submission" date="2022-04" db="EMBL/GenBank/DDBJ databases">
        <title>Jade perch genome.</title>
        <authorList>
            <person name="Chao B."/>
        </authorList>
    </citation>
    <scope>NUCLEOTIDE SEQUENCE</scope>
    <source>
        <strain evidence="1">CB-2022</strain>
    </source>
</reference>
<accession>A0ACB8VA08</accession>
<comment type="caution">
    <text evidence="1">The sequence shown here is derived from an EMBL/GenBank/DDBJ whole genome shotgun (WGS) entry which is preliminary data.</text>
</comment>
<keyword evidence="2" id="KW-1185">Reference proteome</keyword>